<name>A0ABW4ZJ81_9SPHI</name>
<accession>A0ABW4ZJ81</accession>
<dbReference type="EMBL" id="JBHUHZ010000001">
    <property type="protein sequence ID" value="MFD2161945.1"/>
    <property type="molecule type" value="Genomic_DNA"/>
</dbReference>
<proteinExistence type="predicted"/>
<reference evidence="2" key="1">
    <citation type="journal article" date="2019" name="Int. J. Syst. Evol. Microbiol.">
        <title>The Global Catalogue of Microorganisms (GCM) 10K type strain sequencing project: providing services to taxonomists for standard genome sequencing and annotation.</title>
        <authorList>
            <consortium name="The Broad Institute Genomics Platform"/>
            <consortium name="The Broad Institute Genome Sequencing Center for Infectious Disease"/>
            <person name="Wu L."/>
            <person name="Ma J."/>
        </authorList>
    </citation>
    <scope>NUCLEOTIDE SEQUENCE [LARGE SCALE GENOMIC DNA]</scope>
    <source>
        <strain evidence="2">KCTC 42217</strain>
    </source>
</reference>
<sequence>MKTQPSILNLMVRKARSAFAWASGGLEGTAGLHLPQRREMLFKKIQFGLLI</sequence>
<comment type="caution">
    <text evidence="1">The sequence shown here is derived from an EMBL/GenBank/DDBJ whole genome shotgun (WGS) entry which is preliminary data.</text>
</comment>
<dbReference type="RefSeq" id="WP_255898247.1">
    <property type="nucleotide sequence ID" value="NZ_JAFMZO010000001.1"/>
</dbReference>
<evidence type="ECO:0000313" key="1">
    <source>
        <dbReference type="EMBL" id="MFD2161945.1"/>
    </source>
</evidence>
<gene>
    <name evidence="1" type="ORF">ACFSJU_06030</name>
</gene>
<keyword evidence="2" id="KW-1185">Reference proteome</keyword>
<organism evidence="1 2">
    <name type="scientific">Paradesertivirga mongoliensis</name>
    <dbReference type="NCBI Taxonomy" id="2100740"/>
    <lineage>
        <taxon>Bacteria</taxon>
        <taxon>Pseudomonadati</taxon>
        <taxon>Bacteroidota</taxon>
        <taxon>Sphingobacteriia</taxon>
        <taxon>Sphingobacteriales</taxon>
        <taxon>Sphingobacteriaceae</taxon>
        <taxon>Paradesertivirga</taxon>
    </lineage>
</organism>
<protein>
    <submittedName>
        <fullName evidence="1">Uncharacterized protein</fullName>
    </submittedName>
</protein>
<evidence type="ECO:0000313" key="2">
    <source>
        <dbReference type="Proteomes" id="UP001597387"/>
    </source>
</evidence>
<dbReference type="Proteomes" id="UP001597387">
    <property type="component" value="Unassembled WGS sequence"/>
</dbReference>